<organism evidence="3 4">
    <name type="scientific">Cytospora chrysosperma</name>
    <name type="common">Cytospora canker fungus</name>
    <name type="synonym">Sphaeria chrysosperma</name>
    <dbReference type="NCBI Taxonomy" id="252740"/>
    <lineage>
        <taxon>Eukaryota</taxon>
        <taxon>Fungi</taxon>
        <taxon>Dikarya</taxon>
        <taxon>Ascomycota</taxon>
        <taxon>Pezizomycotina</taxon>
        <taxon>Sordariomycetes</taxon>
        <taxon>Sordariomycetidae</taxon>
        <taxon>Diaporthales</taxon>
        <taxon>Cytosporaceae</taxon>
        <taxon>Cytospora</taxon>
    </lineage>
</organism>
<dbReference type="AlphaFoldDB" id="A0A423W5L5"/>
<feature type="region of interest" description="Disordered" evidence="1">
    <location>
        <begin position="291"/>
        <end position="460"/>
    </location>
</feature>
<feature type="transmembrane region" description="Helical" evidence="2">
    <location>
        <begin position="209"/>
        <end position="237"/>
    </location>
</feature>
<dbReference type="GO" id="GO:0005886">
    <property type="term" value="C:plasma membrane"/>
    <property type="evidence" value="ECO:0007669"/>
    <property type="project" value="InterPro"/>
</dbReference>
<keyword evidence="2" id="KW-1133">Transmembrane helix</keyword>
<gene>
    <name evidence="3" type="ORF">VSDG_04332</name>
</gene>
<feature type="compositionally biased region" description="Low complexity" evidence="1">
    <location>
        <begin position="305"/>
        <end position="320"/>
    </location>
</feature>
<feature type="transmembrane region" description="Helical" evidence="2">
    <location>
        <begin position="50"/>
        <end position="68"/>
    </location>
</feature>
<dbReference type="PANTHER" id="PTHR28019:SF2">
    <property type="entry name" value="CELL MEMBRANE PROTEIN YLR413W-RELATED"/>
    <property type="match status" value="1"/>
</dbReference>
<dbReference type="Proteomes" id="UP000284375">
    <property type="component" value="Unassembled WGS sequence"/>
</dbReference>
<feature type="compositionally biased region" description="Low complexity" evidence="1">
    <location>
        <begin position="381"/>
        <end position="392"/>
    </location>
</feature>
<accession>A0A423W5L5</accession>
<dbReference type="STRING" id="252740.A0A423W5L5"/>
<dbReference type="InterPro" id="IPR052413">
    <property type="entry name" value="SUR7_domain"/>
</dbReference>
<protein>
    <recommendedName>
        <fullName evidence="5">SUR7 family protein pun1</fullName>
    </recommendedName>
</protein>
<evidence type="ECO:0000256" key="2">
    <source>
        <dbReference type="SAM" id="Phobius"/>
    </source>
</evidence>
<reference evidence="3 4" key="1">
    <citation type="submission" date="2015-09" db="EMBL/GenBank/DDBJ databases">
        <title>Host preference determinants of Valsa canker pathogens revealed by comparative genomics.</title>
        <authorList>
            <person name="Yin Z."/>
            <person name="Huang L."/>
        </authorList>
    </citation>
    <scope>NUCLEOTIDE SEQUENCE [LARGE SCALE GENOMIC DNA]</scope>
    <source>
        <strain evidence="3 4">YSFL</strain>
    </source>
</reference>
<dbReference type="Pfam" id="PF06687">
    <property type="entry name" value="SUR7"/>
    <property type="match status" value="1"/>
</dbReference>
<feature type="compositionally biased region" description="Basic and acidic residues" evidence="1">
    <location>
        <begin position="449"/>
        <end position="460"/>
    </location>
</feature>
<sequence length="460" mass="50831">MAIAALKGLHRRGTTKSSGVSFDANSSIWQDNTYWYKQDLRLNTRARRTFTILASILYLVAFIFLILIELGSTQKSSKLLGEIYFFRLSLADIIPTSVQNAQLVNSIARGLGLHDYYQPGLWNYCEGFNDEGITYCSTPKSYYWFNPVDIILNELLSGATIALPSEITQILGILKICSNIMFAFFLAGTVVSFSMVFLSPLAIFSRWWAIPMTLVSFLTFLIVLVASVIASVISFVFKYAATAQSSLNIHASVGTRMFVFMWVATGCTFFAFILHAGMGCCCTSRRDLKTGRKPMRHSSMKRAQSQRSQHSQRSQMSQLSHSRDTSKDTSNSSQAAPSKHNRSNTAFSFEQPAGRGRSGTLLSTHDENSGTALSTHDKNSVSRSNTVSSNNSGTAGDVSRSNTLRSNKGVARSGSNSKAQNGRSRSNTLRSIRFDDERPPSYDSGMTVVDERQEGHPTSR</sequence>
<dbReference type="OrthoDB" id="2327445at2759"/>
<dbReference type="PANTHER" id="PTHR28019">
    <property type="entry name" value="CELL MEMBRANE PROTEIN YLR413W-RELATED"/>
    <property type="match status" value="1"/>
</dbReference>
<feature type="transmembrane region" description="Helical" evidence="2">
    <location>
        <begin position="180"/>
        <end position="203"/>
    </location>
</feature>
<dbReference type="InterPro" id="IPR009571">
    <property type="entry name" value="SUR7/Rim9-like_fungi"/>
</dbReference>
<evidence type="ECO:0000313" key="4">
    <source>
        <dbReference type="Proteomes" id="UP000284375"/>
    </source>
</evidence>
<feature type="compositionally biased region" description="Basic residues" evidence="1">
    <location>
        <begin position="291"/>
        <end position="300"/>
    </location>
</feature>
<dbReference type="EMBL" id="LJZO01000013">
    <property type="protein sequence ID" value="ROV98586.1"/>
    <property type="molecule type" value="Genomic_DNA"/>
</dbReference>
<keyword evidence="2" id="KW-0812">Transmembrane</keyword>
<comment type="caution">
    <text evidence="3">The sequence shown here is derived from an EMBL/GenBank/DDBJ whole genome shotgun (WGS) entry which is preliminary data.</text>
</comment>
<evidence type="ECO:0000313" key="3">
    <source>
        <dbReference type="EMBL" id="ROV98586.1"/>
    </source>
</evidence>
<dbReference type="GO" id="GO:0031505">
    <property type="term" value="P:fungal-type cell wall organization"/>
    <property type="evidence" value="ECO:0007669"/>
    <property type="project" value="TreeGrafter"/>
</dbReference>
<evidence type="ECO:0008006" key="5">
    <source>
        <dbReference type="Google" id="ProtNLM"/>
    </source>
</evidence>
<evidence type="ECO:0000256" key="1">
    <source>
        <dbReference type="SAM" id="MobiDB-lite"/>
    </source>
</evidence>
<dbReference type="GO" id="GO:0051285">
    <property type="term" value="C:cell cortex of cell tip"/>
    <property type="evidence" value="ECO:0007669"/>
    <property type="project" value="TreeGrafter"/>
</dbReference>
<proteinExistence type="predicted"/>
<keyword evidence="2" id="KW-0472">Membrane</keyword>
<feature type="transmembrane region" description="Helical" evidence="2">
    <location>
        <begin position="258"/>
        <end position="278"/>
    </location>
</feature>
<feature type="compositionally biased region" description="Polar residues" evidence="1">
    <location>
        <begin position="413"/>
        <end position="430"/>
    </location>
</feature>
<name>A0A423W5L5_CYTCH</name>
<keyword evidence="4" id="KW-1185">Reference proteome</keyword>